<evidence type="ECO:0000256" key="6">
    <source>
        <dbReference type="ARBA" id="ARBA00022989"/>
    </source>
</evidence>
<dbReference type="InterPro" id="IPR006182">
    <property type="entry name" value="FliF_N_dom"/>
</dbReference>
<dbReference type="PIRSF" id="PIRSF004862">
    <property type="entry name" value="FliF"/>
    <property type="match status" value="1"/>
</dbReference>
<keyword evidence="5 11" id="KW-0812">Transmembrane</keyword>
<dbReference type="EMBL" id="DTKJ01000015">
    <property type="protein sequence ID" value="HGZ10974.1"/>
    <property type="molecule type" value="Genomic_DNA"/>
</dbReference>
<keyword evidence="8 9" id="KW-0975">Bacterial flagellum</keyword>
<evidence type="ECO:0000256" key="7">
    <source>
        <dbReference type="ARBA" id="ARBA00023136"/>
    </source>
</evidence>
<sequence>MDALRKLLTRLRDWVQSLPLGQRLVVVAAAGAGVLALGLFFYLQGKGDYGVLFSNLTQEDAGAIVSRLKGKKVPYLLENNGTTILVPKSEMYELRLLLAGEGLPKGGGVGFEIFDRQDLGVTDFVQRLNYQRALQGELARTIAGMPEVQEARVHIVTPKETLFLEEQKKPTASVAVKLRPGRTLSPAQVEGIVHLVASAVPGLHPGQVTVVDLQGRILSKPQDQLGLQGLSQGQLSLQRQVEESYERKLLDLFEKMLGTHKVLAQVSAELDFQKIDLQEESFTPNRELIRSEQKTEERSTRGLPGGNPEAGYDLGKGTITPPPPGKGPPPLTAPAPAKSTSGVSTERLSEVRNYEINRVVRHVVETPGKIKRLSVALVVDGIYKGKGKAFTPRSPEEMRQFANLAKKAVGFNAERGDQLEINCAPLAMQVTEGTTALSSDKSWMQEYGFSWKIGLLILLALGVMMFLLKQRRLPHRPPLLEPPSERALEGVRTSETPLPERLAPTALEASPPPPSLPEPVSGQERVAHLISSHPDRAVEVLRLWLHEKERK</sequence>
<accession>A0A7C5AKM6</accession>
<dbReference type="GO" id="GO:0009431">
    <property type="term" value="C:bacterial-type flagellum basal body, MS ring"/>
    <property type="evidence" value="ECO:0007669"/>
    <property type="project" value="InterPro"/>
</dbReference>
<organism evidence="14">
    <name type="scientific">Desulfobacca acetoxidans</name>
    <dbReference type="NCBI Taxonomy" id="60893"/>
    <lineage>
        <taxon>Bacteria</taxon>
        <taxon>Pseudomonadati</taxon>
        <taxon>Thermodesulfobacteriota</taxon>
        <taxon>Desulfobaccia</taxon>
        <taxon>Desulfobaccales</taxon>
        <taxon>Desulfobaccaceae</taxon>
        <taxon>Desulfobacca</taxon>
    </lineage>
</organism>
<evidence type="ECO:0000256" key="4">
    <source>
        <dbReference type="ARBA" id="ARBA00022475"/>
    </source>
</evidence>
<dbReference type="NCBIfam" id="TIGR00206">
    <property type="entry name" value="fliF"/>
    <property type="match status" value="1"/>
</dbReference>
<evidence type="ECO:0000256" key="2">
    <source>
        <dbReference type="ARBA" id="ARBA00004651"/>
    </source>
</evidence>
<comment type="caution">
    <text evidence="14">The sequence shown here is derived from an EMBL/GenBank/DDBJ whole genome shotgun (WGS) entry which is preliminary data.</text>
</comment>
<feature type="transmembrane region" description="Helical" evidence="11">
    <location>
        <begin position="20"/>
        <end position="43"/>
    </location>
</feature>
<reference evidence="14" key="1">
    <citation type="journal article" date="2020" name="mSystems">
        <title>Genome- and Community-Level Interaction Insights into Carbon Utilization and Element Cycling Functions of Hydrothermarchaeota in Hydrothermal Sediment.</title>
        <authorList>
            <person name="Zhou Z."/>
            <person name="Liu Y."/>
            <person name="Xu W."/>
            <person name="Pan J."/>
            <person name="Luo Z.H."/>
            <person name="Li M."/>
        </authorList>
    </citation>
    <scope>NUCLEOTIDE SEQUENCE [LARGE SCALE GENOMIC DNA]</scope>
    <source>
        <strain evidence="14">SpSt-853</strain>
    </source>
</reference>
<keyword evidence="6 11" id="KW-1133">Transmembrane helix</keyword>
<dbReference type="GO" id="GO:0071973">
    <property type="term" value="P:bacterial-type flagellum-dependent cell motility"/>
    <property type="evidence" value="ECO:0007669"/>
    <property type="project" value="InterPro"/>
</dbReference>
<evidence type="ECO:0000256" key="8">
    <source>
        <dbReference type="ARBA" id="ARBA00023143"/>
    </source>
</evidence>
<keyword evidence="14" id="KW-0969">Cilium</keyword>
<feature type="transmembrane region" description="Helical" evidence="11">
    <location>
        <begin position="449"/>
        <end position="468"/>
    </location>
</feature>
<keyword evidence="14" id="KW-0966">Cell projection</keyword>
<feature type="region of interest" description="Disordered" evidence="10">
    <location>
        <begin position="477"/>
        <end position="523"/>
    </location>
</feature>
<evidence type="ECO:0000256" key="11">
    <source>
        <dbReference type="SAM" id="Phobius"/>
    </source>
</evidence>
<evidence type="ECO:0000256" key="5">
    <source>
        <dbReference type="ARBA" id="ARBA00022692"/>
    </source>
</evidence>
<protein>
    <recommendedName>
        <fullName evidence="9">Flagellar M-ring protein</fullName>
    </recommendedName>
</protein>
<name>A0A7C5AKM6_9BACT</name>
<evidence type="ECO:0000313" key="14">
    <source>
        <dbReference type="EMBL" id="HGZ10974.1"/>
    </source>
</evidence>
<feature type="region of interest" description="Disordered" evidence="10">
    <location>
        <begin position="283"/>
        <end position="347"/>
    </location>
</feature>
<dbReference type="PANTHER" id="PTHR30046:SF0">
    <property type="entry name" value="FLAGELLAR M-RING PROTEIN"/>
    <property type="match status" value="1"/>
</dbReference>
<keyword evidence="7 11" id="KW-0472">Membrane</keyword>
<evidence type="ECO:0000256" key="10">
    <source>
        <dbReference type="SAM" id="MobiDB-lite"/>
    </source>
</evidence>
<dbReference type="InterPro" id="IPR045851">
    <property type="entry name" value="AMP-bd_C_sf"/>
</dbReference>
<evidence type="ECO:0000256" key="1">
    <source>
        <dbReference type="ARBA" id="ARBA00004117"/>
    </source>
</evidence>
<gene>
    <name evidence="14" type="primary">fliF</name>
    <name evidence="14" type="ORF">ENW48_01990</name>
</gene>
<proteinExistence type="inferred from homology"/>
<evidence type="ECO:0000259" key="12">
    <source>
        <dbReference type="Pfam" id="PF01514"/>
    </source>
</evidence>
<feature type="domain" description="Flagellar M-ring C-terminal" evidence="13">
    <location>
        <begin position="254"/>
        <end position="425"/>
    </location>
</feature>
<dbReference type="Pfam" id="PF08345">
    <property type="entry name" value="YscJ_FliF_C"/>
    <property type="match status" value="1"/>
</dbReference>
<dbReference type="GO" id="GO:0003774">
    <property type="term" value="F:cytoskeletal motor activity"/>
    <property type="evidence" value="ECO:0007669"/>
    <property type="project" value="InterPro"/>
</dbReference>
<dbReference type="InterPro" id="IPR013556">
    <property type="entry name" value="Flag_M-ring_C"/>
</dbReference>
<comment type="similarity">
    <text evidence="3 9">Belongs to the FliF family.</text>
</comment>
<dbReference type="PANTHER" id="PTHR30046">
    <property type="entry name" value="FLAGELLAR M-RING PROTEIN"/>
    <property type="match status" value="1"/>
</dbReference>
<keyword evidence="14" id="KW-0282">Flagellum</keyword>
<evidence type="ECO:0000256" key="3">
    <source>
        <dbReference type="ARBA" id="ARBA00007971"/>
    </source>
</evidence>
<dbReference type="Gene3D" id="3.30.300.30">
    <property type="match status" value="1"/>
</dbReference>
<dbReference type="AlphaFoldDB" id="A0A7C5AKM6"/>
<dbReference type="PRINTS" id="PR01009">
    <property type="entry name" value="FLGMRINGFLIF"/>
</dbReference>
<comment type="subcellular location">
    <subcellularLocation>
        <location evidence="1 9">Bacterial flagellum basal body</location>
    </subcellularLocation>
    <subcellularLocation>
        <location evidence="2">Cell membrane</location>
        <topology evidence="2">Multi-pass membrane protein</topology>
    </subcellularLocation>
</comment>
<dbReference type="Pfam" id="PF01514">
    <property type="entry name" value="YscJ_FliF"/>
    <property type="match status" value="1"/>
</dbReference>
<feature type="compositionally biased region" description="Basic and acidic residues" evidence="10">
    <location>
        <begin position="287"/>
        <end position="300"/>
    </location>
</feature>
<keyword evidence="4" id="KW-1003">Cell membrane</keyword>
<comment type="function">
    <text evidence="9">The M ring may be actively involved in energy transduction.</text>
</comment>
<evidence type="ECO:0000256" key="9">
    <source>
        <dbReference type="PIRNR" id="PIRNR004862"/>
    </source>
</evidence>
<dbReference type="InterPro" id="IPR043427">
    <property type="entry name" value="YscJ/FliF"/>
</dbReference>
<dbReference type="InterPro" id="IPR000067">
    <property type="entry name" value="FlgMring_FliF"/>
</dbReference>
<feature type="compositionally biased region" description="Pro residues" evidence="10">
    <location>
        <begin position="320"/>
        <end position="333"/>
    </location>
</feature>
<feature type="domain" description="Flagellar M-ring N-terminal" evidence="12">
    <location>
        <begin position="46"/>
        <end position="219"/>
    </location>
</feature>
<dbReference type="GO" id="GO:0005886">
    <property type="term" value="C:plasma membrane"/>
    <property type="evidence" value="ECO:0007669"/>
    <property type="project" value="UniProtKB-SubCell"/>
</dbReference>
<evidence type="ECO:0000259" key="13">
    <source>
        <dbReference type="Pfam" id="PF08345"/>
    </source>
</evidence>